<reference evidence="2 3" key="1">
    <citation type="submission" date="2023-10" db="EMBL/GenBank/DDBJ databases">
        <title>Culture-based analysis of two novel bacteria associated with mangrove crab gills.</title>
        <authorList>
            <person name="Yang X."/>
            <person name="Garuglieri E."/>
            <person name="Van Goethem M.W."/>
            <person name="Fusi M."/>
            <person name="Marasco R."/>
            <person name="Daffonchio D.G."/>
        </authorList>
    </citation>
    <scope>NUCLEOTIDE SEQUENCE</scope>
    <source>
        <strain evidence="2">UG2-1</strain>
        <strain evidence="1">UG2-2</strain>
        <strain evidence="3">UG2_2</strain>
    </source>
</reference>
<dbReference type="EMBL" id="CP136924">
    <property type="protein sequence ID" value="WXA02449.1"/>
    <property type="molecule type" value="Genomic_DNA"/>
</dbReference>
<evidence type="ECO:0000313" key="1">
    <source>
        <dbReference type="EMBL" id="WXA02449.1"/>
    </source>
</evidence>
<evidence type="ECO:0000313" key="2">
    <source>
        <dbReference type="EMBL" id="WXA12389.1"/>
    </source>
</evidence>
<dbReference type="Proteomes" id="UP001368318">
    <property type="component" value="Chromosome"/>
</dbReference>
<dbReference type="KEGG" id="mcaa:R3L15_09665"/>
<dbReference type="EMBL" id="CP136925">
    <property type="protein sequence ID" value="WXA12389.1"/>
    <property type="molecule type" value="Genomic_DNA"/>
</dbReference>
<dbReference type="AlphaFoldDB" id="A0AAU6P4E1"/>
<gene>
    <name evidence="2" type="ORF">R3L15_09665</name>
    <name evidence="1" type="ORF">R3L16_11920</name>
</gene>
<dbReference type="Pfam" id="PF07799">
    <property type="entry name" value="DUF1643"/>
    <property type="match status" value="1"/>
</dbReference>
<dbReference type="RefSeq" id="WP_338731388.1">
    <property type="nucleotide sequence ID" value="NZ_CP136924.1"/>
</dbReference>
<organism evidence="2">
    <name type="scientific">Mangrovimonas cancribranchiae</name>
    <dbReference type="NCBI Taxonomy" id="3080055"/>
    <lineage>
        <taxon>Bacteria</taxon>
        <taxon>Pseudomonadati</taxon>
        <taxon>Bacteroidota</taxon>
        <taxon>Flavobacteriia</taxon>
        <taxon>Flavobacteriales</taxon>
        <taxon>Flavobacteriaceae</taxon>
        <taxon>Mangrovimonas</taxon>
    </lineage>
</organism>
<sequence>MNSSKIEWIYLNNEENTERYILGENGKNIVACIGINPSTAEPNSLDPTLKKVKRVSEFNGFDGWIMYNVYPQRATDPNDLDAELNNDKRIKNSGTIRQSIKHLGIDTIWVAYGDLIEIRNYLPYCLADLFMKLSDLNLNWKIIKNTTKKGHPRHPLYQVSESELLDFDMKKYINEIIKPKTAEFDKIYVDGIELK</sequence>
<protein>
    <submittedName>
        <fullName evidence="2">DUF1643 domain-containing protein</fullName>
    </submittedName>
</protein>
<proteinExistence type="predicted"/>
<keyword evidence="3" id="KW-1185">Reference proteome</keyword>
<dbReference type="InterPro" id="IPR012441">
    <property type="entry name" value="DUF1643"/>
</dbReference>
<accession>A0AAU6P4E1</accession>
<evidence type="ECO:0000313" key="3">
    <source>
        <dbReference type="Proteomes" id="UP001368318"/>
    </source>
</evidence>
<name>A0AAU6P4E1_9FLAO</name>